<protein>
    <submittedName>
        <fullName evidence="2">Uncharacterized protein</fullName>
    </submittedName>
</protein>
<name>A0A0J7JZF8_LASNI</name>
<comment type="caution">
    <text evidence="2">The sequence shown here is derived from an EMBL/GenBank/DDBJ whole genome shotgun (WGS) entry which is preliminary data.</text>
</comment>
<feature type="compositionally biased region" description="Basic residues" evidence="1">
    <location>
        <begin position="149"/>
        <end position="158"/>
    </location>
</feature>
<sequence length="166" mass="19513">MFLGRKLYTRLDLICPIEEHKANKNTTGNLFENEERVACRNYSGRDKWKFGKIIEKLGKLHYKIKLDDGRSWTRHANQIRRIGENTPIVNNAQNDNFYWSVPETDEEDQNNDSPAENIQPPNEIQIDAPAPQQAEQRQEAEPIQQTPRRSIRPKRRPRYLAEFVAK</sequence>
<organism evidence="2 3">
    <name type="scientific">Lasius niger</name>
    <name type="common">Black garden ant</name>
    <dbReference type="NCBI Taxonomy" id="67767"/>
    <lineage>
        <taxon>Eukaryota</taxon>
        <taxon>Metazoa</taxon>
        <taxon>Ecdysozoa</taxon>
        <taxon>Arthropoda</taxon>
        <taxon>Hexapoda</taxon>
        <taxon>Insecta</taxon>
        <taxon>Pterygota</taxon>
        <taxon>Neoptera</taxon>
        <taxon>Endopterygota</taxon>
        <taxon>Hymenoptera</taxon>
        <taxon>Apocrita</taxon>
        <taxon>Aculeata</taxon>
        <taxon>Formicoidea</taxon>
        <taxon>Formicidae</taxon>
        <taxon>Formicinae</taxon>
        <taxon>Lasius</taxon>
        <taxon>Lasius</taxon>
    </lineage>
</organism>
<dbReference type="Proteomes" id="UP000036403">
    <property type="component" value="Unassembled WGS sequence"/>
</dbReference>
<dbReference type="EMBL" id="LBMM01019752">
    <property type="protein sequence ID" value="KMQ83462.1"/>
    <property type="molecule type" value="Genomic_DNA"/>
</dbReference>
<proteinExistence type="predicted"/>
<feature type="compositionally biased region" description="Polar residues" evidence="1">
    <location>
        <begin position="111"/>
        <end position="122"/>
    </location>
</feature>
<evidence type="ECO:0000313" key="3">
    <source>
        <dbReference type="Proteomes" id="UP000036403"/>
    </source>
</evidence>
<evidence type="ECO:0000313" key="2">
    <source>
        <dbReference type="EMBL" id="KMQ83462.1"/>
    </source>
</evidence>
<dbReference type="PaxDb" id="67767-A0A0J7JZF8"/>
<accession>A0A0J7JZF8</accession>
<feature type="region of interest" description="Disordered" evidence="1">
    <location>
        <begin position="93"/>
        <end position="166"/>
    </location>
</feature>
<dbReference type="AlphaFoldDB" id="A0A0J7JZF8"/>
<gene>
    <name evidence="2" type="ORF">RF55_19992</name>
</gene>
<reference evidence="2 3" key="1">
    <citation type="submission" date="2015-04" db="EMBL/GenBank/DDBJ databases">
        <title>Lasius niger genome sequencing.</title>
        <authorList>
            <person name="Konorov E.A."/>
            <person name="Nikitin M.A."/>
            <person name="Kirill M.V."/>
            <person name="Chang P."/>
        </authorList>
    </citation>
    <scope>NUCLEOTIDE SEQUENCE [LARGE SCALE GENOMIC DNA]</scope>
    <source>
        <tissue evidence="2">Whole</tissue>
    </source>
</reference>
<evidence type="ECO:0000256" key="1">
    <source>
        <dbReference type="SAM" id="MobiDB-lite"/>
    </source>
</evidence>
<feature type="compositionally biased region" description="Low complexity" evidence="1">
    <location>
        <begin position="128"/>
        <end position="148"/>
    </location>
</feature>
<keyword evidence="3" id="KW-1185">Reference proteome</keyword>
<dbReference type="OrthoDB" id="7549133at2759"/>